<reference evidence="2 3" key="1">
    <citation type="submission" date="2021-11" db="EMBL/GenBank/DDBJ databases">
        <title>Black yeast isolated from Biological Soil Crust.</title>
        <authorList>
            <person name="Kurbessoian T."/>
        </authorList>
    </citation>
    <scope>NUCLEOTIDE SEQUENCE [LARGE SCALE GENOMIC DNA]</scope>
    <source>
        <strain evidence="2 3">CCFEE 5522</strain>
    </source>
</reference>
<accession>A0AAV9JMU6</accession>
<name>A0AAV9JMU6_9PEZI</name>
<keyword evidence="3" id="KW-1185">Reference proteome</keyword>
<proteinExistence type="predicted"/>
<gene>
    <name evidence="2" type="ORF">LTR36_002399</name>
</gene>
<sequence length="207" mass="23081">MMPTAVSRNTKTEHPSRANLKRKWPADAIPSTRTYRDSGFEGITKQQVHTPDRRPKPRRTPMEGETHCSIESSPDDTPSPTVWSLAVPTIEAHHRYPGLILQPDSSPISQDQLAAEVKGIYAGLVMVEAKCIDIDAAQATDTSTLGKEQWQALIALHRTLLYEHHDFLMAIQHPSATPTLRGLATKYTMPARMWKHGILEAVECILT</sequence>
<feature type="region of interest" description="Disordered" evidence="1">
    <location>
        <begin position="1"/>
        <end position="81"/>
    </location>
</feature>
<feature type="compositionally biased region" description="Polar residues" evidence="1">
    <location>
        <begin position="69"/>
        <end position="81"/>
    </location>
</feature>
<evidence type="ECO:0000313" key="2">
    <source>
        <dbReference type="EMBL" id="KAK4545835.1"/>
    </source>
</evidence>
<comment type="caution">
    <text evidence="2">The sequence shown here is derived from an EMBL/GenBank/DDBJ whole genome shotgun (WGS) entry which is preliminary data.</text>
</comment>
<organism evidence="2 3">
    <name type="scientific">Oleoguttula mirabilis</name>
    <dbReference type="NCBI Taxonomy" id="1507867"/>
    <lineage>
        <taxon>Eukaryota</taxon>
        <taxon>Fungi</taxon>
        <taxon>Dikarya</taxon>
        <taxon>Ascomycota</taxon>
        <taxon>Pezizomycotina</taxon>
        <taxon>Dothideomycetes</taxon>
        <taxon>Dothideomycetidae</taxon>
        <taxon>Mycosphaerellales</taxon>
        <taxon>Teratosphaeriaceae</taxon>
        <taxon>Oleoguttula</taxon>
    </lineage>
</organism>
<dbReference type="InterPro" id="IPR011990">
    <property type="entry name" value="TPR-like_helical_dom_sf"/>
</dbReference>
<feature type="compositionally biased region" description="Basic and acidic residues" evidence="1">
    <location>
        <begin position="50"/>
        <end position="68"/>
    </location>
</feature>
<evidence type="ECO:0000256" key="1">
    <source>
        <dbReference type="SAM" id="MobiDB-lite"/>
    </source>
</evidence>
<protein>
    <submittedName>
        <fullName evidence="2">Uncharacterized protein</fullName>
    </submittedName>
</protein>
<dbReference type="SUPFAM" id="SSF48452">
    <property type="entry name" value="TPR-like"/>
    <property type="match status" value="1"/>
</dbReference>
<dbReference type="AlphaFoldDB" id="A0AAV9JMU6"/>
<evidence type="ECO:0000313" key="3">
    <source>
        <dbReference type="Proteomes" id="UP001324427"/>
    </source>
</evidence>
<dbReference type="Proteomes" id="UP001324427">
    <property type="component" value="Unassembled WGS sequence"/>
</dbReference>
<dbReference type="EMBL" id="JAVFHQ010000017">
    <property type="protein sequence ID" value="KAK4545835.1"/>
    <property type="molecule type" value="Genomic_DNA"/>
</dbReference>